<protein>
    <recommendedName>
        <fullName evidence="5">Pentatricopeptide repeat-containing protein</fullName>
    </recommendedName>
</protein>
<dbReference type="Pfam" id="PF13041">
    <property type="entry name" value="PPR_2"/>
    <property type="match status" value="1"/>
</dbReference>
<dbReference type="PANTHER" id="PTHR47926">
    <property type="entry name" value="PENTATRICOPEPTIDE REPEAT-CONTAINING PROTEIN"/>
    <property type="match status" value="1"/>
</dbReference>
<name>A0A8J5FWX0_ZINOF</name>
<evidence type="ECO:0000313" key="3">
    <source>
        <dbReference type="EMBL" id="KAG6493642.1"/>
    </source>
</evidence>
<dbReference type="AlphaFoldDB" id="A0A8J5FWX0"/>
<dbReference type="Pfam" id="PF01535">
    <property type="entry name" value="PPR"/>
    <property type="match status" value="2"/>
</dbReference>
<dbReference type="EMBL" id="JACMSC010000013">
    <property type="protein sequence ID" value="KAG6493642.1"/>
    <property type="molecule type" value="Genomic_DNA"/>
</dbReference>
<evidence type="ECO:0008006" key="5">
    <source>
        <dbReference type="Google" id="ProtNLM"/>
    </source>
</evidence>
<organism evidence="3 4">
    <name type="scientific">Zingiber officinale</name>
    <name type="common">Ginger</name>
    <name type="synonym">Amomum zingiber</name>
    <dbReference type="NCBI Taxonomy" id="94328"/>
    <lineage>
        <taxon>Eukaryota</taxon>
        <taxon>Viridiplantae</taxon>
        <taxon>Streptophyta</taxon>
        <taxon>Embryophyta</taxon>
        <taxon>Tracheophyta</taxon>
        <taxon>Spermatophyta</taxon>
        <taxon>Magnoliopsida</taxon>
        <taxon>Liliopsida</taxon>
        <taxon>Zingiberales</taxon>
        <taxon>Zingiberaceae</taxon>
        <taxon>Zingiber</taxon>
    </lineage>
</organism>
<reference evidence="3 4" key="1">
    <citation type="submission" date="2020-08" db="EMBL/GenBank/DDBJ databases">
        <title>Plant Genome Project.</title>
        <authorList>
            <person name="Zhang R.-G."/>
        </authorList>
    </citation>
    <scope>NUCLEOTIDE SEQUENCE [LARGE SCALE GENOMIC DNA]</scope>
    <source>
        <tissue evidence="3">Rhizome</tissue>
    </source>
</reference>
<sequence length="277" mass="31930">MSTRNLFCGKDLLSQFSEFYHELKRMTGESKTPVVEEAEKEINNERAVLQEDSCSFMVEARCVAPRPATCRRIALPLPVHHLFAEMPHRSLLHSALLCSQLLLPNPSTFQWNTIIRTCSSRHFPRESLNLFHKMRQKSTTPDAYTFQFMFKSCGLVGSTLEGKMVHALFIKHFPDCDMFVANSLVYMYVQLDYIDDAVTVFRLINMKDVVSWMAIIGGLVKSRFVDEARKLFNEMPMRNVVSWTSLIDGYAKNGRASDVIFNIILPMREENFHYPTP</sequence>
<dbReference type="InterPro" id="IPR046960">
    <property type="entry name" value="PPR_At4g14850-like_plant"/>
</dbReference>
<dbReference type="Proteomes" id="UP000734854">
    <property type="component" value="Unassembled WGS sequence"/>
</dbReference>
<dbReference type="GO" id="GO:0003723">
    <property type="term" value="F:RNA binding"/>
    <property type="evidence" value="ECO:0007669"/>
    <property type="project" value="InterPro"/>
</dbReference>
<proteinExistence type="predicted"/>
<gene>
    <name evidence="3" type="ORF">ZIOFF_048635</name>
</gene>
<evidence type="ECO:0000313" key="4">
    <source>
        <dbReference type="Proteomes" id="UP000734854"/>
    </source>
</evidence>
<dbReference type="Gene3D" id="1.25.40.10">
    <property type="entry name" value="Tetratricopeptide repeat domain"/>
    <property type="match status" value="2"/>
</dbReference>
<dbReference type="InterPro" id="IPR011990">
    <property type="entry name" value="TPR-like_helical_dom_sf"/>
</dbReference>
<evidence type="ECO:0000256" key="1">
    <source>
        <dbReference type="ARBA" id="ARBA00022737"/>
    </source>
</evidence>
<keyword evidence="1" id="KW-0677">Repeat</keyword>
<dbReference type="NCBIfam" id="TIGR00756">
    <property type="entry name" value="PPR"/>
    <property type="match status" value="2"/>
</dbReference>
<evidence type="ECO:0000256" key="2">
    <source>
        <dbReference type="PROSITE-ProRule" id="PRU00708"/>
    </source>
</evidence>
<feature type="repeat" description="PPR" evidence="2">
    <location>
        <begin position="208"/>
        <end position="242"/>
    </location>
</feature>
<dbReference type="InterPro" id="IPR002885">
    <property type="entry name" value="PPR_rpt"/>
</dbReference>
<comment type="caution">
    <text evidence="3">The sequence shown here is derived from an EMBL/GenBank/DDBJ whole genome shotgun (WGS) entry which is preliminary data.</text>
</comment>
<feature type="repeat" description="PPR" evidence="2">
    <location>
        <begin position="107"/>
        <end position="141"/>
    </location>
</feature>
<dbReference type="PROSITE" id="PS51375">
    <property type="entry name" value="PPR"/>
    <property type="match status" value="2"/>
</dbReference>
<accession>A0A8J5FWX0</accession>
<keyword evidence="4" id="KW-1185">Reference proteome</keyword>
<dbReference type="GO" id="GO:0009451">
    <property type="term" value="P:RNA modification"/>
    <property type="evidence" value="ECO:0007669"/>
    <property type="project" value="InterPro"/>
</dbReference>